<evidence type="ECO:0008006" key="5">
    <source>
        <dbReference type="Google" id="ProtNLM"/>
    </source>
</evidence>
<dbReference type="PANTHER" id="PTHR12828">
    <property type="entry name" value="PROTEASOME MATURATION PROTEIN UMP1"/>
    <property type="match status" value="1"/>
</dbReference>
<dbReference type="Proteomes" id="UP000091820">
    <property type="component" value="Unassembled WGS sequence"/>
</dbReference>
<sequence>MPLVLKAEPTVSGPGKANCFNQLAYVHRLRDSEANYHQHQYNLSMQMLRNREGLNFPLKMGMELYAARQVGRLPFLHSSNIMEDVLLGRDEMIGFEDYLGVPENYEFMRQPHAVMEKSLGIL</sequence>
<dbReference type="EnsemblMetazoa" id="GBRI012281-RA">
    <property type="protein sequence ID" value="GBRI012281-PA"/>
    <property type="gene ID" value="GBRI012281"/>
</dbReference>
<reference evidence="3" key="2">
    <citation type="submission" date="2020-05" db="UniProtKB">
        <authorList>
            <consortium name="EnsemblMetazoa"/>
        </authorList>
    </citation>
    <scope>IDENTIFICATION</scope>
    <source>
        <strain evidence="3">IAEA</strain>
    </source>
</reference>
<dbReference type="GO" id="GO:0043248">
    <property type="term" value="P:proteasome assembly"/>
    <property type="evidence" value="ECO:0007669"/>
    <property type="project" value="InterPro"/>
</dbReference>
<reference evidence="4" key="1">
    <citation type="submission" date="2014-03" db="EMBL/GenBank/DDBJ databases">
        <authorList>
            <person name="Aksoy S."/>
            <person name="Warren W."/>
            <person name="Wilson R.K."/>
        </authorList>
    </citation>
    <scope>NUCLEOTIDE SEQUENCE [LARGE SCALE GENOMIC DNA]</scope>
    <source>
        <strain evidence="4">IAEA</strain>
    </source>
</reference>
<dbReference type="GO" id="GO:0005737">
    <property type="term" value="C:cytoplasm"/>
    <property type="evidence" value="ECO:0007669"/>
    <property type="project" value="TreeGrafter"/>
</dbReference>
<evidence type="ECO:0000313" key="3">
    <source>
        <dbReference type="EnsemblMetazoa" id="GBRI012281-PA"/>
    </source>
</evidence>
<evidence type="ECO:0000256" key="1">
    <source>
        <dbReference type="ARBA" id="ARBA00023186"/>
    </source>
</evidence>
<dbReference type="GO" id="GO:0005634">
    <property type="term" value="C:nucleus"/>
    <property type="evidence" value="ECO:0007669"/>
    <property type="project" value="TreeGrafter"/>
</dbReference>
<dbReference type="Pfam" id="PF05348">
    <property type="entry name" value="UMP1"/>
    <property type="match status" value="1"/>
</dbReference>
<dbReference type="PANTHER" id="PTHR12828:SF3">
    <property type="entry name" value="PROTEASOME MATURATION PROTEIN"/>
    <property type="match status" value="1"/>
</dbReference>
<protein>
    <recommendedName>
        <fullName evidence="5">Proteasome maturation protein</fullName>
    </recommendedName>
</protein>
<dbReference type="InterPro" id="IPR008012">
    <property type="entry name" value="Ump1"/>
</dbReference>
<name>A0A1A9WAJ0_9MUSC</name>
<dbReference type="VEuPathDB" id="VectorBase:GBRI012281"/>
<keyword evidence="1" id="KW-0143">Chaperone</keyword>
<dbReference type="AlphaFoldDB" id="A0A1A9WAJ0"/>
<evidence type="ECO:0000256" key="2">
    <source>
        <dbReference type="ARBA" id="ARBA00043974"/>
    </source>
</evidence>
<dbReference type="STRING" id="37001.A0A1A9WAJ0"/>
<accession>A0A1A9WAJ0</accession>
<organism evidence="3 4">
    <name type="scientific">Glossina brevipalpis</name>
    <dbReference type="NCBI Taxonomy" id="37001"/>
    <lineage>
        <taxon>Eukaryota</taxon>
        <taxon>Metazoa</taxon>
        <taxon>Ecdysozoa</taxon>
        <taxon>Arthropoda</taxon>
        <taxon>Hexapoda</taxon>
        <taxon>Insecta</taxon>
        <taxon>Pterygota</taxon>
        <taxon>Neoptera</taxon>
        <taxon>Endopterygota</taxon>
        <taxon>Diptera</taxon>
        <taxon>Brachycera</taxon>
        <taxon>Muscomorpha</taxon>
        <taxon>Hippoboscoidea</taxon>
        <taxon>Glossinidae</taxon>
        <taxon>Glossina</taxon>
    </lineage>
</organism>
<proteinExistence type="inferred from homology"/>
<evidence type="ECO:0000313" key="4">
    <source>
        <dbReference type="Proteomes" id="UP000091820"/>
    </source>
</evidence>
<comment type="similarity">
    <text evidence="2">Belongs to the POMP/UMP1 family.</text>
</comment>
<keyword evidence="4" id="KW-1185">Reference proteome</keyword>